<feature type="coiled-coil region" evidence="1">
    <location>
        <begin position="194"/>
        <end position="239"/>
    </location>
</feature>
<organism evidence="3">
    <name type="scientific">Nonomuraea gerenzanensis</name>
    <dbReference type="NCBI Taxonomy" id="93944"/>
    <lineage>
        <taxon>Bacteria</taxon>
        <taxon>Bacillati</taxon>
        <taxon>Actinomycetota</taxon>
        <taxon>Actinomycetes</taxon>
        <taxon>Streptosporangiales</taxon>
        <taxon>Streptosporangiaceae</taxon>
        <taxon>Nonomuraea</taxon>
    </lineage>
</organism>
<feature type="transmembrane region" description="Helical" evidence="2">
    <location>
        <begin position="290"/>
        <end position="316"/>
    </location>
</feature>
<keyword evidence="2" id="KW-0812">Transmembrane</keyword>
<name>A0A1M4DVH6_9ACTN</name>
<dbReference type="RefSeq" id="WP_225269993.1">
    <property type="nucleotide sequence ID" value="NZ_CP084058.1"/>
</dbReference>
<feature type="coiled-coil region" evidence="1">
    <location>
        <begin position="369"/>
        <end position="464"/>
    </location>
</feature>
<feature type="transmembrane region" description="Helical" evidence="2">
    <location>
        <begin position="328"/>
        <end position="351"/>
    </location>
</feature>
<keyword evidence="2" id="KW-1133">Transmembrane helix</keyword>
<dbReference type="CDD" id="cd06503">
    <property type="entry name" value="ATP-synt_Fo_b"/>
    <property type="match status" value="1"/>
</dbReference>
<dbReference type="EMBL" id="LT559118">
    <property type="protein sequence ID" value="SBO90567.1"/>
    <property type="molecule type" value="Genomic_DNA"/>
</dbReference>
<dbReference type="Gene3D" id="1.20.120.20">
    <property type="entry name" value="Apolipoprotein"/>
    <property type="match status" value="1"/>
</dbReference>
<evidence type="ECO:0000313" key="3">
    <source>
        <dbReference type="EMBL" id="SBO90567.1"/>
    </source>
</evidence>
<sequence>MADPNVKVGAGYIEISPKLSGFNKTLTAKIKDELREIGALEAVIQPTLDENFATKLKTLVEREIKKLGPFKVDVEARLRNTASFQDANEQLRDTVRDTADETSRSTKRIETDFDRSLAGARESISKLDIALRTGLRAFNDPETARGIETLRSRLRDLSTEVDTLSARQSSSIRAGLREIESMASRVERAVKSPMQELERETTKLFRESDKAVKDAQRSMDQYSRAVSAATKIVASAEKEVDRGFKRMGQVVADGLKSATSAVAKSGKDLGERFAGTFESVVFGMIARGGLIGAALAVLGAPLLAGLSNLVAGFTALASSAAYAAGSLLAIPAVLAVIAQGAGVLTAAFWGVGDALDALSKADDQSAANAEAAAQAREAAAERVRSAQERLADAQRSAMERVEQAQARLVDVQEQSARQIESAQDRLADVQARLAEAAEAAASRVVDAQDRIADAQARLVQVQEQGAQRIADAQRRLADVQASSTLRIVNAEQQLQDSHRRTADALADLNQAREEARERLEDLALAEASAALDEEAAQLAVERASQRLTEINLDPKASDLDRREAELAYRQSLQRLDEIRERNEDLRREVEQANKEGIEGSQRVTDAKERLKDAQDAEIEAEKELARVRQEAADEVLRSEQDLAQSRRDAAREYEEAQTGLARAERDLTEARLDGARQVESAQKAIADAERDLARARQDGTRDIAEAEAAIAQARVDGARQIERAESDVSSALRAQADALATTSTQARNAEIALSKLSPAGREFVLFLNNELIPRVLASQQSIQGAFLPPIQEALTNSTPLLQVLQSGLTETGSILGGLIGGFIEFTNTPFFTGRVESILATNNDLFRDMDGVVEDLASGLLILVDSADPFLRWIVDVVKEFANWFAETMKQKEASGELNEFWADVQRTLDLLLQIVVNLGGGFANIFLTGKEDGDDLLTTIRDLSKDFKDWTSSTEGKNQLKEWFENGKKAVNEVILLVRDVSKEFFELGRDTDLSGLIKDIREDFIPAVSTLAKTLSGEEGGGLGFVLGLINAALDLINVNIGAVRLAFGLLTFDSETVSGALETILGSAEHLARTVAQLFGFDLPLSAEDGKKAINQMATDIGKWWGDIGTDIGDWFDDLGTDISDFFSGANETSSSETKIMAQSVGGNFDEMDKAIKEKLEPLKTWIPEKWDEITTSVSTTVTGWKNDLSRWFTGIRDDVDKKWTELTGGIAKGAENAWLGIVRWWNDLPTWAQNKFQEIRSRIDEKISRFFEIGENIVEGFKTGVRNKWDEFVQLISGGIDNIVKWVEERLGINSPSKVFSGIGSSIGEGLIVGIEAQQNSVRNAVSSLATTVTDTWGNPQLGVGIKAGAIPIQSSPTVNTAALTNRQTAGGELDQPVSRVYQVTLNAAPTVPTEQQLVSTLSYVDALYS</sequence>
<keyword evidence="1" id="KW-0175">Coiled coil</keyword>
<feature type="coiled-coil region" evidence="1">
    <location>
        <begin position="498"/>
        <end position="528"/>
    </location>
</feature>
<evidence type="ECO:0000256" key="2">
    <source>
        <dbReference type="SAM" id="Phobius"/>
    </source>
</evidence>
<reference evidence="3" key="1">
    <citation type="submission" date="2016-04" db="EMBL/GenBank/DDBJ databases">
        <authorList>
            <person name="Evans L.H."/>
            <person name="Alamgir A."/>
            <person name="Owens N."/>
            <person name="Weber N.D."/>
            <person name="Virtaneva K."/>
            <person name="Barbian K."/>
            <person name="Babar A."/>
            <person name="Rosenke K."/>
        </authorList>
    </citation>
    <scope>NUCLEOTIDE SEQUENCE</scope>
    <source>
        <strain evidence="3">Nono1</strain>
    </source>
</reference>
<protein>
    <submittedName>
        <fullName evidence="3">Chromosome partition protein smc</fullName>
    </submittedName>
</protein>
<gene>
    <name evidence="3" type="ORF">BN4615_P81</name>
</gene>
<accession>A0A1M4DVH6</accession>
<proteinExistence type="predicted"/>
<feature type="coiled-coil region" evidence="1">
    <location>
        <begin position="561"/>
        <end position="698"/>
    </location>
</feature>
<keyword evidence="2" id="KW-0472">Membrane</keyword>
<evidence type="ECO:0000256" key="1">
    <source>
        <dbReference type="SAM" id="Coils"/>
    </source>
</evidence>
<dbReference type="SUPFAM" id="SSF58113">
    <property type="entry name" value="Apolipoprotein A-I"/>
    <property type="match status" value="1"/>
</dbReference>